<sequence>MRLSQAEPYQSWSTDSNFPMLPLFSPRHPETKFDGSPGYVTEGFLYLQRQVFKHTLEFLQAQEQHYPEEPPPITHLRLQRFPLPPHTVDSFYFIVQYFLPIIVLLSFIYPSLAAVRQVGYEKESGMKDLLEMMGVNPWLNYAAWFFATLAVMTASSGLLVIVVTAPLSSHGPVLRNSDPAVFFLLLVAYSASSTSFSFFVGSFFNNANTSVAALAVAYITTFSPFLFFFSINDDHTLPTLVAACLLCNTALPVGITVTTLLEASGDGIQWRNLDVNPNPGQGLSLMSVILLLVFDTFMYIVVLWYVEVLAASQPRISWRLSLIKVYGKTTVVSNINLEASKGYITVLLGHNGAGKTTTMRMITGQLTPSSGSVFIESQDVNVNSRAAHQSLGVCPQTDIHFREMTVFEHLYFFSRLKKVPYSDVHEQTFNLLVLMNMVSKTDTFAKHLSGGMKRKLSIAVALIGHSKVVILDEPTAGMDPAARRDMWDLLLSEKAQRTILLTTHSMEEADAIGDRIAIMANGIVQCCGSPFFLKKNLGAGYHMAILKKPQCDPHAVMDVVAAFAPSAELESNVGAEMALRIGRDDQPAFKHLFSHLEENKEKLGIASFGVSVTTLEEVFLRVGDYAATAMSRLRMPEPDQLRDTEADTLLGALHFSDPLRHGSPVAGSAPPRRNGGSRLLLQQTWALLVLHSLHSRRNWAFTLSQLLVPVFVVAYTLTWIDSLPKVHKPGPRVLDVNQVFANDVPYAFHGGASASLARQFKRQFSSKVNPILVETGSVESYLVNASVLQGNTFLTSTLIAASFEDEGPGGSVRSARLLFNNQVYHTPALAMAAYQRALLHETFDNASLKLTVVNHPFPRVVEEKANKLITMHRESFQIGQQTIFGTSFLIASFSVFLVLDHVSNSRHLQRISGLNMIAYWAAYAIWSLLLYISSCLLVMSTFRLFNTQGFTHLRERAVMLLLFFYFGTSWLPMIAAMSFCFRTHTAAYVRIATVFFAAGVCGLVLVAVLEWRGKPGLEDVIDTVDSVFTYMLPMYALGRAFSRLYRNAHFNIVCNDYYTQNVLCEIAPNRARYCCKDYCRPNECIDWQPDLLSWGSPGIARALLSFILHTLLGLAVLCACEANAGFFTERLTLSGSASRKTVSPCWSSPRHQQQMQEDDDVAEEKQRVLSSSVSELAKRDVLVLRRMSRVYGSFCAVHELSFGVRKGECFGLLGINGAGKTTTFNMLTATIGPSAGEAFVDGYSVTNDTKQVRRRIGYCPQTDALPGFLTGREVLTLYARIRGIPENRLGDVCRALAQLFYFTPHLDNTLDTYRHAACSIDGGNKRKVSTAVAFMGSPQLVILDEPSTGMDPVAKRCVWHTLQELIVRGCSIILTSHSMEECEAMCSRLAIMVNGRLCCLGSPQHLKNKFGSGYSIMIKVAGAKPSATSLTSHSSFSSKDESLGTEVDGVKNYMQARLPGIELIGSHNGLLEFHLSAPDLSWAEVFDVMDQAKGVFNVADYSVAQLTLEQVFLHFAMLQREDNK</sequence>
<dbReference type="Proteomes" id="UP000821865">
    <property type="component" value="Chromosome 2"/>
</dbReference>
<comment type="caution">
    <text evidence="1">The sequence shown here is derived from an EMBL/GenBank/DDBJ whole genome shotgun (WGS) entry which is preliminary data.</text>
</comment>
<proteinExistence type="predicted"/>
<organism evidence="1 2">
    <name type="scientific">Dermacentor silvarum</name>
    <name type="common">Tick</name>
    <dbReference type="NCBI Taxonomy" id="543639"/>
    <lineage>
        <taxon>Eukaryota</taxon>
        <taxon>Metazoa</taxon>
        <taxon>Ecdysozoa</taxon>
        <taxon>Arthropoda</taxon>
        <taxon>Chelicerata</taxon>
        <taxon>Arachnida</taxon>
        <taxon>Acari</taxon>
        <taxon>Parasitiformes</taxon>
        <taxon>Ixodida</taxon>
        <taxon>Ixodoidea</taxon>
        <taxon>Ixodidae</taxon>
        <taxon>Rhipicephalinae</taxon>
        <taxon>Dermacentor</taxon>
    </lineage>
</organism>
<evidence type="ECO:0000313" key="1">
    <source>
        <dbReference type="EMBL" id="KAH7965991.1"/>
    </source>
</evidence>
<accession>A0ACB8DD17</accession>
<keyword evidence="2" id="KW-1185">Reference proteome</keyword>
<gene>
    <name evidence="1" type="ORF">HPB49_012502</name>
</gene>
<reference evidence="1" key="1">
    <citation type="submission" date="2020-05" db="EMBL/GenBank/DDBJ databases">
        <title>Large-scale comparative analyses of tick genomes elucidate their genetic diversity and vector capacities.</title>
        <authorList>
            <person name="Jia N."/>
            <person name="Wang J."/>
            <person name="Shi W."/>
            <person name="Du L."/>
            <person name="Sun Y."/>
            <person name="Zhan W."/>
            <person name="Jiang J."/>
            <person name="Wang Q."/>
            <person name="Zhang B."/>
            <person name="Ji P."/>
            <person name="Sakyi L.B."/>
            <person name="Cui X."/>
            <person name="Yuan T."/>
            <person name="Jiang B."/>
            <person name="Yang W."/>
            <person name="Lam T.T.-Y."/>
            <person name="Chang Q."/>
            <person name="Ding S."/>
            <person name="Wang X."/>
            <person name="Zhu J."/>
            <person name="Ruan X."/>
            <person name="Zhao L."/>
            <person name="Wei J."/>
            <person name="Que T."/>
            <person name="Du C."/>
            <person name="Cheng J."/>
            <person name="Dai P."/>
            <person name="Han X."/>
            <person name="Huang E."/>
            <person name="Gao Y."/>
            <person name="Liu J."/>
            <person name="Shao H."/>
            <person name="Ye R."/>
            <person name="Li L."/>
            <person name="Wei W."/>
            <person name="Wang X."/>
            <person name="Wang C."/>
            <person name="Yang T."/>
            <person name="Huo Q."/>
            <person name="Li W."/>
            <person name="Guo W."/>
            <person name="Chen H."/>
            <person name="Zhou L."/>
            <person name="Ni X."/>
            <person name="Tian J."/>
            <person name="Zhou Y."/>
            <person name="Sheng Y."/>
            <person name="Liu T."/>
            <person name="Pan Y."/>
            <person name="Xia L."/>
            <person name="Li J."/>
            <person name="Zhao F."/>
            <person name="Cao W."/>
        </authorList>
    </citation>
    <scope>NUCLEOTIDE SEQUENCE</scope>
    <source>
        <strain evidence="1">Dsil-2018</strain>
    </source>
</reference>
<name>A0ACB8DD17_DERSI</name>
<evidence type="ECO:0000313" key="2">
    <source>
        <dbReference type="Proteomes" id="UP000821865"/>
    </source>
</evidence>
<dbReference type="EMBL" id="CM023471">
    <property type="protein sequence ID" value="KAH7965991.1"/>
    <property type="molecule type" value="Genomic_DNA"/>
</dbReference>
<protein>
    <submittedName>
        <fullName evidence="1">Uncharacterized protein</fullName>
    </submittedName>
</protein>